<evidence type="ECO:0000313" key="5">
    <source>
        <dbReference type="EMBL" id="KFX69989.1"/>
    </source>
</evidence>
<keyword evidence="1" id="KW-0479">Metal-binding</keyword>
<dbReference type="GO" id="GO:0005507">
    <property type="term" value="F:copper ion binding"/>
    <property type="evidence" value="ECO:0007669"/>
    <property type="project" value="InterPro"/>
</dbReference>
<keyword evidence="3" id="KW-0732">Signal</keyword>
<protein>
    <submittedName>
        <fullName evidence="5">Plastocyanin</fullName>
    </submittedName>
</protein>
<feature type="chain" id="PRO_5001984882" evidence="3">
    <location>
        <begin position="24"/>
        <end position="178"/>
    </location>
</feature>
<evidence type="ECO:0000313" key="6">
    <source>
        <dbReference type="Proteomes" id="UP000030063"/>
    </source>
</evidence>
<proteinExistence type="predicted"/>
<dbReference type="AlphaFoldDB" id="A0A0A1YMV9"/>
<dbReference type="EMBL" id="AWSQ01000002">
    <property type="protein sequence ID" value="KFX69989.1"/>
    <property type="molecule type" value="Genomic_DNA"/>
</dbReference>
<feature type="signal peptide" evidence="3">
    <location>
        <begin position="1"/>
        <end position="23"/>
    </location>
</feature>
<dbReference type="PANTHER" id="PTHR38439">
    <property type="entry name" value="AURACYANIN-B"/>
    <property type="match status" value="1"/>
</dbReference>
<dbReference type="Pfam" id="PF00127">
    <property type="entry name" value="Copper-bind"/>
    <property type="match status" value="1"/>
</dbReference>
<reference evidence="5 6" key="1">
    <citation type="journal article" date="2014" name="Genome Announc.">
        <title>Draft Genome Sequence of Petroleum Oil-Degrading Marine Bacterium Pseudomonas taeanensis Strain MS-3, Isolated from a Crude Oil-Contaminated Seashore.</title>
        <authorList>
            <person name="Lee S.Y."/>
            <person name="Kim S.H."/>
            <person name="Lee D.G."/>
            <person name="Shin S."/>
            <person name="Yun S.H."/>
            <person name="Choi C.W."/>
            <person name="Chung Y.H."/>
            <person name="Choi J.S."/>
            <person name="Kahng H.Y."/>
            <person name="Kim S.I."/>
        </authorList>
    </citation>
    <scope>NUCLEOTIDE SEQUENCE [LARGE SCALE GENOMIC DNA]</scope>
    <source>
        <strain evidence="5 6">MS-3</strain>
    </source>
</reference>
<dbReference type="RefSeq" id="WP_025165242.1">
    <property type="nucleotide sequence ID" value="NZ_AWSQ01000002.1"/>
</dbReference>
<dbReference type="SUPFAM" id="SSF49503">
    <property type="entry name" value="Cupredoxins"/>
    <property type="match status" value="1"/>
</dbReference>
<evidence type="ECO:0000256" key="2">
    <source>
        <dbReference type="ARBA" id="ARBA00023008"/>
    </source>
</evidence>
<organism evidence="5 6">
    <name type="scientific">Pseudomonas taeanensis MS-3</name>
    <dbReference type="NCBI Taxonomy" id="1395571"/>
    <lineage>
        <taxon>Bacteria</taxon>
        <taxon>Pseudomonadati</taxon>
        <taxon>Pseudomonadota</taxon>
        <taxon>Gammaproteobacteria</taxon>
        <taxon>Pseudomonadales</taxon>
        <taxon>Pseudomonadaceae</taxon>
        <taxon>Pseudomonas</taxon>
    </lineage>
</organism>
<dbReference type="InterPro" id="IPR000923">
    <property type="entry name" value="BlueCu_1"/>
</dbReference>
<evidence type="ECO:0000256" key="3">
    <source>
        <dbReference type="SAM" id="SignalP"/>
    </source>
</evidence>
<comment type="caution">
    <text evidence="5">The sequence shown here is derived from an EMBL/GenBank/DDBJ whole genome shotgun (WGS) entry which is preliminary data.</text>
</comment>
<dbReference type="Gene3D" id="2.60.40.420">
    <property type="entry name" value="Cupredoxins - blue copper proteins"/>
    <property type="match status" value="1"/>
</dbReference>
<dbReference type="PANTHER" id="PTHR38439:SF3">
    <property type="entry name" value="COPPER-RESISTANT CUPROPROTEIN COPI"/>
    <property type="match status" value="1"/>
</dbReference>
<keyword evidence="2" id="KW-0186">Copper</keyword>
<sequence length="178" mass="19044">MNARRCSFLLAVFTWSAASAAMAGAGHVQEDIGRPGPVSAADRTIEIRMGDIFFAPTNIAIKPGETVRFVLLNEGSLLHEFNIGTAVAHAAHQKEMMSMFQNGTLSFTGKGSGMGDMSHAMGGMKMVGMEHNDPNSVLIEPGATAELVWTFAKNTRLEFACNVPGHYQSGMVGQIKVK</sequence>
<keyword evidence="6" id="KW-1185">Reference proteome</keyword>
<evidence type="ECO:0000256" key="1">
    <source>
        <dbReference type="ARBA" id="ARBA00022723"/>
    </source>
</evidence>
<name>A0A0A1YMV9_9PSED</name>
<evidence type="ECO:0000259" key="4">
    <source>
        <dbReference type="Pfam" id="PF00127"/>
    </source>
</evidence>
<accession>A0A0A1YMV9</accession>
<feature type="domain" description="Blue (type 1) copper" evidence="4">
    <location>
        <begin position="45"/>
        <end position="178"/>
    </location>
</feature>
<dbReference type="InterPro" id="IPR008972">
    <property type="entry name" value="Cupredoxin"/>
</dbReference>
<dbReference type="GO" id="GO:0009055">
    <property type="term" value="F:electron transfer activity"/>
    <property type="evidence" value="ECO:0007669"/>
    <property type="project" value="InterPro"/>
</dbReference>
<dbReference type="InterPro" id="IPR050845">
    <property type="entry name" value="Cu-binding_ET"/>
</dbReference>
<dbReference type="OrthoDB" id="9816061at2"/>
<dbReference type="Proteomes" id="UP000030063">
    <property type="component" value="Unassembled WGS sequence"/>
</dbReference>
<gene>
    <name evidence="5" type="ORF">TMS3_0110800</name>
</gene>
<dbReference type="STRING" id="1395571.TMS3_0110800"/>
<dbReference type="eggNOG" id="COG4454">
    <property type="taxonomic scope" value="Bacteria"/>
</dbReference>